<accession>A0A845DWC6</accession>
<reference evidence="1 2" key="1">
    <citation type="submission" date="2019-11" db="EMBL/GenBank/DDBJ databases">
        <title>Genome sequences of 17 halophilic strains isolated from different environments.</title>
        <authorList>
            <person name="Furrow R.E."/>
        </authorList>
    </citation>
    <scope>NUCLEOTIDE SEQUENCE [LARGE SCALE GENOMIC DNA]</scope>
    <source>
        <strain evidence="1 2">22511_23_Filter</strain>
    </source>
</reference>
<comment type="caution">
    <text evidence="1">The sequence shown here is derived from an EMBL/GenBank/DDBJ whole genome shotgun (WGS) entry which is preliminary data.</text>
</comment>
<dbReference type="OrthoDB" id="1661308at2"/>
<sequence>MNNKSRLAEAVHYFKMRPLIHVMEAARVKYEAYGKAGGTIMTEKLAYKELLALAEFMGMSEHALDLKRKFSISRFERRIMERWGITLGDLLEEYFRGAQDEHG</sequence>
<gene>
    <name evidence="1" type="ORF">GLW04_16060</name>
</gene>
<protein>
    <submittedName>
        <fullName evidence="1">Uncharacterized protein</fullName>
    </submittedName>
</protein>
<dbReference type="RefSeq" id="WP_160839072.1">
    <property type="nucleotide sequence ID" value="NZ_WMET01000004.1"/>
</dbReference>
<evidence type="ECO:0000313" key="1">
    <source>
        <dbReference type="EMBL" id="MYL21418.1"/>
    </source>
</evidence>
<evidence type="ECO:0000313" key="2">
    <source>
        <dbReference type="Proteomes" id="UP000460949"/>
    </source>
</evidence>
<dbReference type="EMBL" id="WMET01000004">
    <property type="protein sequence ID" value="MYL21418.1"/>
    <property type="molecule type" value="Genomic_DNA"/>
</dbReference>
<dbReference type="Proteomes" id="UP000460949">
    <property type="component" value="Unassembled WGS sequence"/>
</dbReference>
<organism evidence="1 2">
    <name type="scientific">Halobacillus litoralis</name>
    <dbReference type="NCBI Taxonomy" id="45668"/>
    <lineage>
        <taxon>Bacteria</taxon>
        <taxon>Bacillati</taxon>
        <taxon>Bacillota</taxon>
        <taxon>Bacilli</taxon>
        <taxon>Bacillales</taxon>
        <taxon>Bacillaceae</taxon>
        <taxon>Halobacillus</taxon>
    </lineage>
</organism>
<proteinExistence type="predicted"/>
<name>A0A845DWC6_9BACI</name>
<dbReference type="AlphaFoldDB" id="A0A845DWC6"/>